<dbReference type="EMBL" id="JBEPML010000004">
    <property type="protein sequence ID" value="MET3791331.1"/>
    <property type="molecule type" value="Genomic_DNA"/>
</dbReference>
<reference evidence="6 7" key="1">
    <citation type="submission" date="2024-06" db="EMBL/GenBank/DDBJ databases">
        <title>Genomic Encyclopedia of Type Strains, Phase IV (KMG-IV): sequencing the most valuable type-strain genomes for metagenomic binning, comparative biology and taxonomic classification.</title>
        <authorList>
            <person name="Goeker M."/>
        </authorList>
    </citation>
    <scope>NUCLEOTIDE SEQUENCE [LARGE SCALE GENOMIC DNA]</scope>
    <source>
        <strain evidence="6 7">DSM 27865</strain>
    </source>
</reference>
<comment type="caution">
    <text evidence="6">The sequence shown here is derived from an EMBL/GenBank/DDBJ whole genome shotgun (WGS) entry which is preliminary data.</text>
</comment>
<dbReference type="InterPro" id="IPR037171">
    <property type="entry name" value="NagB/RpiA_transferase-like"/>
</dbReference>
<dbReference type="InterPro" id="IPR051054">
    <property type="entry name" value="SorC_transcr_regulators"/>
</dbReference>
<dbReference type="PANTHER" id="PTHR34294:SF1">
    <property type="entry name" value="TRANSCRIPTIONAL REGULATOR LSRR"/>
    <property type="match status" value="1"/>
</dbReference>
<dbReference type="SUPFAM" id="SSF100950">
    <property type="entry name" value="NagB/RpiA/CoA transferase-like"/>
    <property type="match status" value="1"/>
</dbReference>
<dbReference type="PANTHER" id="PTHR34294">
    <property type="entry name" value="TRANSCRIPTIONAL REGULATOR-RELATED"/>
    <property type="match status" value="1"/>
</dbReference>
<dbReference type="InterPro" id="IPR036388">
    <property type="entry name" value="WH-like_DNA-bd_sf"/>
</dbReference>
<keyword evidence="4" id="KW-0804">Transcription</keyword>
<evidence type="ECO:0000256" key="3">
    <source>
        <dbReference type="ARBA" id="ARBA00023125"/>
    </source>
</evidence>
<sequence length="317" mass="34976">MKQGEAELTEDLKARVAWLYYMEGMTQDQIAQEVGIHRTRVLRMLSASRQDGTVQIRVTARLSRCVELERRIETTHGIERAIVIPDPREAQQVSQIIGSVLGAYIADNLADRMTIGLGWGRTLSSSLPAIAGNGHSEMTVVSLLGGLTKVSSVNPSEFAWRFADRLAASCYMLAAPVFAPDVRTREALMTHPGIREIFHRATQLDMAILSVGDLSPQSTFAEYGLLERDELASLHRAGAVGDILCRFINAEGEVIDHPVNDRVVAVDPRDLVNARKIVLASGGWHKYQVIQASIRLLRPHVLITDEVVAERLVETPP</sequence>
<dbReference type="Pfam" id="PF13384">
    <property type="entry name" value="HTH_23"/>
    <property type="match status" value="1"/>
</dbReference>
<dbReference type="Gene3D" id="1.10.10.10">
    <property type="entry name" value="Winged helix-like DNA-binding domain superfamily/Winged helix DNA-binding domain"/>
    <property type="match status" value="1"/>
</dbReference>
<keyword evidence="7" id="KW-1185">Reference proteome</keyword>
<proteinExistence type="inferred from homology"/>
<evidence type="ECO:0000313" key="7">
    <source>
        <dbReference type="Proteomes" id="UP001549076"/>
    </source>
</evidence>
<dbReference type="Pfam" id="PF04198">
    <property type="entry name" value="Sugar-bind"/>
    <property type="match status" value="1"/>
</dbReference>
<dbReference type="Proteomes" id="UP001549076">
    <property type="component" value="Unassembled WGS sequence"/>
</dbReference>
<accession>A0ABV2MX27</accession>
<keyword evidence="3 6" id="KW-0238">DNA-binding</keyword>
<gene>
    <name evidence="6" type="ORF">ABID37_001539</name>
</gene>
<comment type="similarity">
    <text evidence="1">Belongs to the SorC transcriptional regulatory family.</text>
</comment>
<protein>
    <submittedName>
        <fullName evidence="6">DNA-binding transcriptional regulator LsrR (DeoR family)</fullName>
    </submittedName>
</protein>
<evidence type="ECO:0000256" key="1">
    <source>
        <dbReference type="ARBA" id="ARBA00010466"/>
    </source>
</evidence>
<evidence type="ECO:0000256" key="2">
    <source>
        <dbReference type="ARBA" id="ARBA00023015"/>
    </source>
</evidence>
<dbReference type="GO" id="GO:0003677">
    <property type="term" value="F:DNA binding"/>
    <property type="evidence" value="ECO:0007669"/>
    <property type="project" value="UniProtKB-KW"/>
</dbReference>
<evidence type="ECO:0000256" key="4">
    <source>
        <dbReference type="ARBA" id="ARBA00023163"/>
    </source>
</evidence>
<organism evidence="6 7">
    <name type="scientific">Aquamicrobium terrae</name>
    <dbReference type="NCBI Taxonomy" id="1324945"/>
    <lineage>
        <taxon>Bacteria</taxon>
        <taxon>Pseudomonadati</taxon>
        <taxon>Pseudomonadota</taxon>
        <taxon>Alphaproteobacteria</taxon>
        <taxon>Hyphomicrobiales</taxon>
        <taxon>Phyllobacteriaceae</taxon>
        <taxon>Aquamicrobium</taxon>
    </lineage>
</organism>
<feature type="domain" description="Sugar-binding" evidence="5">
    <location>
        <begin position="61"/>
        <end position="313"/>
    </location>
</feature>
<dbReference type="Gene3D" id="3.40.50.1360">
    <property type="match status" value="1"/>
</dbReference>
<evidence type="ECO:0000259" key="5">
    <source>
        <dbReference type="Pfam" id="PF04198"/>
    </source>
</evidence>
<dbReference type="InterPro" id="IPR007324">
    <property type="entry name" value="Sugar-bd_dom_put"/>
</dbReference>
<keyword evidence="2" id="KW-0805">Transcription regulation</keyword>
<evidence type="ECO:0000313" key="6">
    <source>
        <dbReference type="EMBL" id="MET3791331.1"/>
    </source>
</evidence>
<dbReference type="RefSeq" id="WP_354193664.1">
    <property type="nucleotide sequence ID" value="NZ_JBEPML010000004.1"/>
</dbReference>
<name>A0ABV2MX27_9HYPH</name>